<accession>A0ABP9ZAB4</accession>
<feature type="region of interest" description="Disordered" evidence="1">
    <location>
        <begin position="153"/>
        <end position="178"/>
    </location>
</feature>
<name>A0ABP9ZAB4_9FUNG</name>
<keyword evidence="2" id="KW-0472">Membrane</keyword>
<feature type="transmembrane region" description="Helical" evidence="2">
    <location>
        <begin position="226"/>
        <end position="248"/>
    </location>
</feature>
<organism evidence="3 4">
    <name type="scientific">Mucor flavus</name>
    <dbReference type="NCBI Taxonomy" id="439312"/>
    <lineage>
        <taxon>Eukaryota</taxon>
        <taxon>Fungi</taxon>
        <taxon>Fungi incertae sedis</taxon>
        <taxon>Mucoromycota</taxon>
        <taxon>Mucoromycotina</taxon>
        <taxon>Mucoromycetes</taxon>
        <taxon>Mucorales</taxon>
        <taxon>Mucorineae</taxon>
        <taxon>Mucoraceae</taxon>
        <taxon>Mucor</taxon>
    </lineage>
</organism>
<feature type="compositionally biased region" description="Polar residues" evidence="1">
    <location>
        <begin position="498"/>
        <end position="511"/>
    </location>
</feature>
<sequence length="517" mass="56022">MDVMDILTCIDRNTVTPKQAKLQLLTLAAGMDSLKGYTIEGIGDIIRLFSSGFDITAGSSTMFVFEGDSPKLVTFKIAVQNQDNTLTAIESFSAPNTTPGDFIKINIPSSVQPGINYWFVAVDSANESNYATMGPRVIRKMFDSNNPTASITADSGTAYKTEGGPVPSSTTKTAANTTPNGSVAFPTDLFPSSIFPNGVYPTGAVTNKDLSGYTDNNDRGISIGTIVAIVAGVFVLFAIIICVVYCCCLNKAVKALSPVVDNLTRPKNPKNESSIPIVSAPSTAVIAPKIHKSPVSPSVTLVNPLNQDVHIKPGAISTPNTTEYSFSASNENVYNNQYPSAAYSQQSYPSYPYPYNPNPQSNNLPYPSQDFMPTPEHFNGGLPSYPPLSPTMQNNNTFSFQQQQQYPSYGNQQNWEIQQSESTIAPMTESNTFVYPPVAAGVGSNQASKTEHVQTPIASTVFNQKVEYNQDLAGKAEYNQKPDTTENSPKPDEAITYNKPNSDTVQQQYNKPNEREF</sequence>
<feature type="region of interest" description="Disordered" evidence="1">
    <location>
        <begin position="475"/>
        <end position="517"/>
    </location>
</feature>
<evidence type="ECO:0000256" key="1">
    <source>
        <dbReference type="SAM" id="MobiDB-lite"/>
    </source>
</evidence>
<reference evidence="3 4" key="1">
    <citation type="submission" date="2024-04" db="EMBL/GenBank/DDBJ databases">
        <title>genome sequences of Mucor flavus KT1a and Helicostylum pulchrum KT1b strains isolated from the surface of a dry-aged beef.</title>
        <authorList>
            <person name="Toyotome T."/>
            <person name="Hosono M."/>
            <person name="Torimaru M."/>
            <person name="Fukuda K."/>
            <person name="Mikami N."/>
        </authorList>
    </citation>
    <scope>NUCLEOTIDE SEQUENCE [LARGE SCALE GENOMIC DNA]</scope>
    <source>
        <strain evidence="3 4">KT1a</strain>
    </source>
</reference>
<protein>
    <submittedName>
        <fullName evidence="3">Uncharacterized protein</fullName>
    </submittedName>
</protein>
<dbReference type="Proteomes" id="UP001473302">
    <property type="component" value="Unassembled WGS sequence"/>
</dbReference>
<evidence type="ECO:0000313" key="3">
    <source>
        <dbReference type="EMBL" id="GAA5816063.1"/>
    </source>
</evidence>
<keyword evidence="4" id="KW-1185">Reference proteome</keyword>
<comment type="caution">
    <text evidence="3">The sequence shown here is derived from an EMBL/GenBank/DDBJ whole genome shotgun (WGS) entry which is preliminary data.</text>
</comment>
<evidence type="ECO:0000256" key="2">
    <source>
        <dbReference type="SAM" id="Phobius"/>
    </source>
</evidence>
<keyword evidence="2" id="KW-0812">Transmembrane</keyword>
<dbReference type="EMBL" id="BAABUK010000029">
    <property type="protein sequence ID" value="GAA5816063.1"/>
    <property type="molecule type" value="Genomic_DNA"/>
</dbReference>
<feature type="compositionally biased region" description="Polar residues" evidence="1">
    <location>
        <begin position="167"/>
        <end position="178"/>
    </location>
</feature>
<keyword evidence="2" id="KW-1133">Transmembrane helix</keyword>
<feature type="compositionally biased region" description="Basic and acidic residues" evidence="1">
    <location>
        <begin position="478"/>
        <end position="493"/>
    </location>
</feature>
<evidence type="ECO:0000313" key="4">
    <source>
        <dbReference type="Proteomes" id="UP001473302"/>
    </source>
</evidence>
<gene>
    <name evidence="3" type="ORF">MFLAVUS_009585</name>
</gene>
<proteinExistence type="predicted"/>